<feature type="binding site" description="axial binding residue" evidence="14">
    <location>
        <position position="90"/>
    </location>
    <ligand>
        <name>heme</name>
        <dbReference type="ChEBI" id="CHEBI:30413"/>
    </ligand>
    <ligandPart>
        <name>Fe</name>
        <dbReference type="ChEBI" id="CHEBI:18248"/>
    </ligandPart>
</feature>
<dbReference type="GO" id="GO:0070818">
    <property type="term" value="F:protoporphyrinogen oxidase activity"/>
    <property type="evidence" value="ECO:0007669"/>
    <property type="project" value="UniProtKB-UniRule"/>
</dbReference>
<evidence type="ECO:0000256" key="5">
    <source>
        <dbReference type="ARBA" id="ARBA00022475"/>
    </source>
</evidence>
<evidence type="ECO:0000256" key="2">
    <source>
        <dbReference type="ARBA" id="ARBA00005073"/>
    </source>
</evidence>
<dbReference type="GO" id="GO:0046872">
    <property type="term" value="F:metal ion binding"/>
    <property type="evidence" value="ECO:0007669"/>
    <property type="project" value="UniProtKB-UniRule"/>
</dbReference>
<keyword evidence="17" id="KW-1185">Reference proteome</keyword>
<keyword evidence="6 14" id="KW-0349">Heme</keyword>
<keyword evidence="7 14" id="KW-0812">Transmembrane</keyword>
<dbReference type="PIRSF" id="PIRSF004638">
    <property type="entry name" value="UCP004638"/>
    <property type="match status" value="1"/>
</dbReference>
<evidence type="ECO:0000256" key="8">
    <source>
        <dbReference type="ARBA" id="ARBA00022723"/>
    </source>
</evidence>
<dbReference type="PANTHER" id="PTHR40255:SF1">
    <property type="entry name" value="PROTOPORPHYRINOGEN IX OXIDASE"/>
    <property type="match status" value="1"/>
</dbReference>
<dbReference type="PANTHER" id="PTHR40255">
    <property type="entry name" value="UPF0093 MEMBRANE PROTEIN SLR1790"/>
    <property type="match status" value="1"/>
</dbReference>
<comment type="catalytic activity">
    <reaction evidence="13 14 15">
        <text>protoporphyrinogen IX + 3 A = protoporphyrin IX + 3 AH2</text>
        <dbReference type="Rhea" id="RHEA:62000"/>
        <dbReference type="ChEBI" id="CHEBI:13193"/>
        <dbReference type="ChEBI" id="CHEBI:17499"/>
        <dbReference type="ChEBI" id="CHEBI:57306"/>
        <dbReference type="ChEBI" id="CHEBI:57307"/>
    </reaction>
</comment>
<keyword evidence="5 14" id="KW-1003">Cell membrane</keyword>
<dbReference type="InterPro" id="IPR005265">
    <property type="entry name" value="HemJ-like"/>
</dbReference>
<evidence type="ECO:0000256" key="12">
    <source>
        <dbReference type="ARBA" id="ARBA00023136"/>
    </source>
</evidence>
<keyword evidence="9 14" id="KW-1133">Transmembrane helix</keyword>
<comment type="similarity">
    <text evidence="3 14 15">Belongs to the HemJ family.</text>
</comment>
<accession>A0A937AFY6</accession>
<organism evidence="16 17">
    <name type="scientific">Marivirga atlantica</name>
    <dbReference type="NCBI Taxonomy" id="1548457"/>
    <lineage>
        <taxon>Bacteria</taxon>
        <taxon>Pseudomonadati</taxon>
        <taxon>Bacteroidota</taxon>
        <taxon>Cytophagia</taxon>
        <taxon>Cytophagales</taxon>
        <taxon>Marivirgaceae</taxon>
        <taxon>Marivirga</taxon>
    </lineage>
</organism>
<protein>
    <recommendedName>
        <fullName evidence="4 14">Protoporphyrinogen IX oxidase</fullName>
        <shortName evidence="14">PPO</shortName>
        <ecNumber evidence="14 15">1.3.99.-</ecNumber>
    </recommendedName>
</protein>
<dbReference type="Proteomes" id="UP000642920">
    <property type="component" value="Unassembled WGS sequence"/>
</dbReference>
<dbReference type="Pfam" id="PF03653">
    <property type="entry name" value="UPF0093"/>
    <property type="match status" value="1"/>
</dbReference>
<evidence type="ECO:0000313" key="17">
    <source>
        <dbReference type="Proteomes" id="UP000642920"/>
    </source>
</evidence>
<evidence type="ECO:0000256" key="15">
    <source>
        <dbReference type="PIRNR" id="PIRNR004638"/>
    </source>
</evidence>
<evidence type="ECO:0000256" key="3">
    <source>
        <dbReference type="ARBA" id="ARBA00006501"/>
    </source>
</evidence>
<evidence type="ECO:0000256" key="4">
    <source>
        <dbReference type="ARBA" id="ARBA00017504"/>
    </source>
</evidence>
<dbReference type="AlphaFoldDB" id="A0A937AFY6"/>
<dbReference type="RefSeq" id="WP_201918862.1">
    <property type="nucleotide sequence ID" value="NZ_JAERQG010000001.1"/>
</dbReference>
<proteinExistence type="inferred from homology"/>
<evidence type="ECO:0000313" key="16">
    <source>
        <dbReference type="EMBL" id="MBL0764874.1"/>
    </source>
</evidence>
<dbReference type="EMBL" id="JAERQG010000001">
    <property type="protein sequence ID" value="MBL0764874.1"/>
    <property type="molecule type" value="Genomic_DNA"/>
</dbReference>
<feature type="transmembrane region" description="Helical" evidence="14">
    <location>
        <begin position="54"/>
        <end position="75"/>
    </location>
</feature>
<keyword evidence="11 14" id="KW-0408">Iron</keyword>
<comment type="caution">
    <text evidence="16">The sequence shown here is derived from an EMBL/GenBank/DDBJ whole genome shotgun (WGS) entry which is preliminary data.</text>
</comment>
<comment type="cofactor">
    <cofactor evidence="14 15">
        <name>heme b</name>
        <dbReference type="ChEBI" id="CHEBI:60344"/>
    </cofactor>
    <text evidence="14 15">Binds 1 heme b (iron(II)-protoporphyrin IX) group per subunit.</text>
</comment>
<comment type="pathway">
    <text evidence="2 14 15">Porphyrin-containing compound metabolism; protoporphyrin-IX biosynthesis; protoporphyrin-IX from protoporphyrinogen-IX: step 1/1.</text>
</comment>
<evidence type="ECO:0000256" key="13">
    <source>
        <dbReference type="ARBA" id="ARBA00048390"/>
    </source>
</evidence>
<comment type="subunit">
    <text evidence="14">Homodimer.</text>
</comment>
<evidence type="ECO:0000256" key="6">
    <source>
        <dbReference type="ARBA" id="ARBA00022617"/>
    </source>
</evidence>
<gene>
    <name evidence="16" type="ORF">JKP34_06405</name>
</gene>
<dbReference type="GO" id="GO:0005886">
    <property type="term" value="C:plasma membrane"/>
    <property type="evidence" value="ECO:0007669"/>
    <property type="project" value="UniProtKB-SubCell"/>
</dbReference>
<name>A0A937AFY6_9BACT</name>
<comment type="subcellular location">
    <subcellularLocation>
        <location evidence="1 14">Cell membrane</location>
        <topology evidence="1 14">Multi-pass membrane protein</topology>
    </subcellularLocation>
</comment>
<feature type="binding site" description="axial binding residue" evidence="14">
    <location>
        <position position="9"/>
    </location>
    <ligand>
        <name>heme</name>
        <dbReference type="ChEBI" id="CHEBI:30413"/>
    </ligand>
    <ligandPart>
        <name>Fe</name>
        <dbReference type="ChEBI" id="CHEBI:18248"/>
    </ligandPart>
</feature>
<feature type="transmembrane region" description="Helical" evidence="14">
    <location>
        <begin position="6"/>
        <end position="28"/>
    </location>
</feature>
<keyword evidence="12 14" id="KW-0472">Membrane</keyword>
<evidence type="ECO:0000256" key="9">
    <source>
        <dbReference type="ARBA" id="ARBA00022989"/>
    </source>
</evidence>
<dbReference type="EC" id="1.3.99.-" evidence="14 15"/>
<evidence type="ECO:0000256" key="14">
    <source>
        <dbReference type="HAMAP-Rule" id="MF_02239"/>
    </source>
</evidence>
<keyword evidence="8 14" id="KW-0479">Metal-binding</keyword>
<evidence type="ECO:0000256" key="7">
    <source>
        <dbReference type="ARBA" id="ARBA00022692"/>
    </source>
</evidence>
<keyword evidence="10 14" id="KW-0560">Oxidoreductase</keyword>
<feature type="transmembrane region" description="Helical" evidence="14">
    <location>
        <begin position="149"/>
        <end position="170"/>
    </location>
</feature>
<evidence type="ECO:0000256" key="11">
    <source>
        <dbReference type="ARBA" id="ARBA00023004"/>
    </source>
</evidence>
<evidence type="ECO:0000256" key="10">
    <source>
        <dbReference type="ARBA" id="ARBA00023002"/>
    </source>
</evidence>
<feature type="transmembrane region" description="Helical" evidence="14">
    <location>
        <begin position="87"/>
        <end position="104"/>
    </location>
</feature>
<dbReference type="GO" id="GO:0006782">
    <property type="term" value="P:protoporphyrinogen IX biosynthetic process"/>
    <property type="evidence" value="ECO:0007669"/>
    <property type="project" value="UniProtKB-UniRule"/>
</dbReference>
<feature type="transmembrane region" description="Helical" evidence="14">
    <location>
        <begin position="125"/>
        <end position="143"/>
    </location>
</feature>
<reference evidence="16" key="1">
    <citation type="submission" date="2021-01" db="EMBL/GenBank/DDBJ databases">
        <title>Marivirga sp. nov., isolated from intertidal surface sediments.</title>
        <authorList>
            <person name="Zhang M."/>
        </authorList>
    </citation>
    <scope>NUCLEOTIDE SEQUENCE</scope>
    <source>
        <strain evidence="16">SM1354</strain>
    </source>
</reference>
<sequence length="180" mass="21454">MYLYLKSLHIIFIVTWFAGLFYMVRLFIYHTEALAKQEPEKGILDKQLAKMSRLLWKVITWPSAIITLILGTSLIISQPSWLKMPFMHVKLSFVFFLYLYHFACHYIYKQLQKGEAKYTSFQLRIWNEVATLFLVAIVFLIVLKNQFNWIWGTLGFLAFGFLIMIIVRVYKSFREKSTKK</sequence>
<comment type="function">
    <text evidence="14 15">Catalyzes the oxidation of protoporphyrinogen IX to protoporphyrin IX.</text>
</comment>
<evidence type="ECO:0000256" key="1">
    <source>
        <dbReference type="ARBA" id="ARBA00004651"/>
    </source>
</evidence>
<dbReference type="HAMAP" id="MF_02239">
    <property type="entry name" value="HemJ"/>
    <property type="match status" value="1"/>
</dbReference>